<dbReference type="Proteomes" id="UP000799440">
    <property type="component" value="Unassembled WGS sequence"/>
</dbReference>
<sequence length="307" mass="34509">MISPIASALARRRPTPLQIPRLCFPSRSLPRRAPSHRWVSTRPTSATSPTKPPSAINDARPTMLKSEPPMMQVNDLKNEPQKSIPVPTSLWLEPFRAYGRVHQRRPYMTQFISALVIYLVGDFVAQSIGGLNDIDDAVTPEAGPEKAPIIDNIQSWATERDWSRTGRALLIGGLAAVPGYKWFLWLSNAFNFPSKILSLCVKVTVNQALFTPLFNTYFFSMQHLLSNSWDDISLQSLGTHIRNTVPTSWYNSCKIWPAVTAFSFTFVNLEYRSLVAGVVAIGWQTYLSLVDARAKRAEREREKSMGV</sequence>
<evidence type="ECO:0000256" key="3">
    <source>
        <dbReference type="ARBA" id="ARBA00022692"/>
    </source>
</evidence>
<keyword evidence="9" id="KW-1185">Reference proteome</keyword>
<evidence type="ECO:0000313" key="8">
    <source>
        <dbReference type="EMBL" id="KAF2741952.1"/>
    </source>
</evidence>
<protein>
    <submittedName>
        <fullName evidence="8">Uncharacterized protein</fullName>
    </submittedName>
</protein>
<keyword evidence="4" id="KW-1133">Transmembrane helix</keyword>
<reference evidence="8" key="1">
    <citation type="journal article" date="2020" name="Stud. Mycol.">
        <title>101 Dothideomycetes genomes: a test case for predicting lifestyles and emergence of pathogens.</title>
        <authorList>
            <person name="Haridas S."/>
            <person name="Albert R."/>
            <person name="Binder M."/>
            <person name="Bloem J."/>
            <person name="Labutti K."/>
            <person name="Salamov A."/>
            <person name="Andreopoulos B."/>
            <person name="Baker S."/>
            <person name="Barry K."/>
            <person name="Bills G."/>
            <person name="Bluhm B."/>
            <person name="Cannon C."/>
            <person name="Castanera R."/>
            <person name="Culley D."/>
            <person name="Daum C."/>
            <person name="Ezra D."/>
            <person name="Gonzalez J."/>
            <person name="Henrissat B."/>
            <person name="Kuo A."/>
            <person name="Liang C."/>
            <person name="Lipzen A."/>
            <person name="Lutzoni F."/>
            <person name="Magnuson J."/>
            <person name="Mondo S."/>
            <person name="Nolan M."/>
            <person name="Ohm R."/>
            <person name="Pangilinan J."/>
            <person name="Park H.-J."/>
            <person name="Ramirez L."/>
            <person name="Alfaro M."/>
            <person name="Sun H."/>
            <person name="Tritt A."/>
            <person name="Yoshinaga Y."/>
            <person name="Zwiers L.-H."/>
            <person name="Turgeon B."/>
            <person name="Goodwin S."/>
            <person name="Spatafora J."/>
            <person name="Crous P."/>
            <person name="Grigoriev I."/>
        </authorList>
    </citation>
    <scope>NUCLEOTIDE SEQUENCE</scope>
    <source>
        <strain evidence="8">CBS 119925</strain>
    </source>
</reference>
<comment type="subcellular location">
    <subcellularLocation>
        <location evidence="1">Membrane</location>
        <topology evidence="1">Multi-pass membrane protein</topology>
    </subcellularLocation>
</comment>
<evidence type="ECO:0000256" key="4">
    <source>
        <dbReference type="ARBA" id="ARBA00022989"/>
    </source>
</evidence>
<dbReference type="GO" id="GO:0016020">
    <property type="term" value="C:membrane"/>
    <property type="evidence" value="ECO:0007669"/>
    <property type="project" value="UniProtKB-SubCell"/>
</dbReference>
<dbReference type="AlphaFoldDB" id="A0A6A6UUG7"/>
<comment type="similarity">
    <text evidence="2 6">Belongs to the peroxisomal membrane protein PXMP2/4 family.</text>
</comment>
<keyword evidence="5" id="KW-0472">Membrane</keyword>
<dbReference type="GO" id="GO:0005739">
    <property type="term" value="C:mitochondrion"/>
    <property type="evidence" value="ECO:0007669"/>
    <property type="project" value="TreeGrafter"/>
</dbReference>
<dbReference type="PANTHER" id="PTHR11266">
    <property type="entry name" value="PEROXISOMAL MEMBRANE PROTEIN 2, PXMP2 MPV17"/>
    <property type="match status" value="1"/>
</dbReference>
<feature type="region of interest" description="Disordered" evidence="7">
    <location>
        <begin position="31"/>
        <end position="58"/>
    </location>
</feature>
<dbReference type="InterPro" id="IPR007248">
    <property type="entry name" value="Mpv17_PMP22"/>
</dbReference>
<accession>A0A6A6UUG7</accession>
<evidence type="ECO:0000313" key="9">
    <source>
        <dbReference type="Proteomes" id="UP000799440"/>
    </source>
</evidence>
<dbReference type="OrthoDB" id="430207at2759"/>
<dbReference type="PANTHER" id="PTHR11266:SF113">
    <property type="entry name" value="MEMBRANE PROTEIN, MPV17_PMP22 FAMILY, PUTATIVE (AFU_ORTHOLOGUE AFUA_1G13840)-RELATED"/>
    <property type="match status" value="1"/>
</dbReference>
<evidence type="ECO:0000256" key="5">
    <source>
        <dbReference type="ARBA" id="ARBA00023136"/>
    </source>
</evidence>
<evidence type="ECO:0000256" key="7">
    <source>
        <dbReference type="SAM" id="MobiDB-lite"/>
    </source>
</evidence>
<name>A0A6A6UUG7_9PLEO</name>
<dbReference type="EMBL" id="MU006618">
    <property type="protein sequence ID" value="KAF2741952.1"/>
    <property type="molecule type" value="Genomic_DNA"/>
</dbReference>
<evidence type="ECO:0000256" key="2">
    <source>
        <dbReference type="ARBA" id="ARBA00006824"/>
    </source>
</evidence>
<keyword evidence="3" id="KW-0812">Transmembrane</keyword>
<evidence type="ECO:0000256" key="6">
    <source>
        <dbReference type="RuleBase" id="RU363053"/>
    </source>
</evidence>
<gene>
    <name evidence="8" type="ORF">M011DRAFT_299232</name>
</gene>
<evidence type="ECO:0000256" key="1">
    <source>
        <dbReference type="ARBA" id="ARBA00004141"/>
    </source>
</evidence>
<proteinExistence type="inferred from homology"/>
<dbReference type="Pfam" id="PF04117">
    <property type="entry name" value="Mpv17_PMP22"/>
    <property type="match status" value="1"/>
</dbReference>
<feature type="compositionally biased region" description="Low complexity" evidence="7">
    <location>
        <begin position="40"/>
        <end position="49"/>
    </location>
</feature>
<organism evidence="8 9">
    <name type="scientific">Sporormia fimetaria CBS 119925</name>
    <dbReference type="NCBI Taxonomy" id="1340428"/>
    <lineage>
        <taxon>Eukaryota</taxon>
        <taxon>Fungi</taxon>
        <taxon>Dikarya</taxon>
        <taxon>Ascomycota</taxon>
        <taxon>Pezizomycotina</taxon>
        <taxon>Dothideomycetes</taxon>
        <taxon>Pleosporomycetidae</taxon>
        <taxon>Pleosporales</taxon>
        <taxon>Sporormiaceae</taxon>
        <taxon>Sporormia</taxon>
    </lineage>
</organism>